<accession>A0A8K0CX98</accession>
<keyword evidence="2" id="KW-1185">Reference proteome</keyword>
<sequence length="295" mass="33575">MEGWFEQMRTIEKGDEETVHAQAYVDDQLLLIGAKSARKLEKLWRATVEKCEQWATTHKLEYNVEKTQSLWGLSEGALRKVYLAGIRPMFIYAAEIWESRALDSRLQRQLNALQRSYLLAISRCYRTTSTAALKILTTTRLLWLEARTIYEFAVKINTGTFDKKVKLTELPHPGERGNVQFHRAELGTSGEGRTTSVYTDGPKLDGGVGTAMVVYKNDQEILNTTGTLNAEASVYQAEYDIKNKIALEVYVKLQEMINIGHTIELYWIRAHVSHLGNERVDALEKENNDNSQGLT</sequence>
<evidence type="ECO:0000313" key="1">
    <source>
        <dbReference type="EMBL" id="KAF2895400.1"/>
    </source>
</evidence>
<dbReference type="AlphaFoldDB" id="A0A8K0CX98"/>
<dbReference type="OrthoDB" id="6781533at2759"/>
<dbReference type="Proteomes" id="UP000801492">
    <property type="component" value="Unassembled WGS sequence"/>
</dbReference>
<protein>
    <recommendedName>
        <fullName evidence="3">RNase H type-1 domain-containing protein</fullName>
    </recommendedName>
</protein>
<evidence type="ECO:0000313" key="2">
    <source>
        <dbReference type="Proteomes" id="UP000801492"/>
    </source>
</evidence>
<gene>
    <name evidence="1" type="ORF">ILUMI_10775</name>
</gene>
<reference evidence="1" key="1">
    <citation type="submission" date="2019-08" db="EMBL/GenBank/DDBJ databases">
        <title>The genome of the North American firefly Photinus pyralis.</title>
        <authorList>
            <consortium name="Photinus pyralis genome working group"/>
            <person name="Fallon T.R."/>
            <person name="Sander Lower S.E."/>
            <person name="Weng J.-K."/>
        </authorList>
    </citation>
    <scope>NUCLEOTIDE SEQUENCE</scope>
    <source>
        <strain evidence="1">TRF0915ILg1</strain>
        <tissue evidence="1">Whole body</tissue>
    </source>
</reference>
<name>A0A8K0CX98_IGNLU</name>
<dbReference type="InterPro" id="IPR012337">
    <property type="entry name" value="RNaseH-like_sf"/>
</dbReference>
<organism evidence="1 2">
    <name type="scientific">Ignelater luminosus</name>
    <name type="common">Cucubano</name>
    <name type="synonym">Pyrophorus luminosus</name>
    <dbReference type="NCBI Taxonomy" id="2038154"/>
    <lineage>
        <taxon>Eukaryota</taxon>
        <taxon>Metazoa</taxon>
        <taxon>Ecdysozoa</taxon>
        <taxon>Arthropoda</taxon>
        <taxon>Hexapoda</taxon>
        <taxon>Insecta</taxon>
        <taxon>Pterygota</taxon>
        <taxon>Neoptera</taxon>
        <taxon>Endopterygota</taxon>
        <taxon>Coleoptera</taxon>
        <taxon>Polyphaga</taxon>
        <taxon>Elateriformia</taxon>
        <taxon>Elateroidea</taxon>
        <taxon>Elateridae</taxon>
        <taxon>Agrypninae</taxon>
        <taxon>Pyrophorini</taxon>
        <taxon>Ignelater</taxon>
    </lineage>
</organism>
<dbReference type="EMBL" id="VTPC01005952">
    <property type="protein sequence ID" value="KAF2895400.1"/>
    <property type="molecule type" value="Genomic_DNA"/>
</dbReference>
<proteinExistence type="predicted"/>
<dbReference type="SUPFAM" id="SSF53098">
    <property type="entry name" value="Ribonuclease H-like"/>
    <property type="match status" value="1"/>
</dbReference>
<evidence type="ECO:0008006" key="3">
    <source>
        <dbReference type="Google" id="ProtNLM"/>
    </source>
</evidence>
<comment type="caution">
    <text evidence="1">The sequence shown here is derived from an EMBL/GenBank/DDBJ whole genome shotgun (WGS) entry which is preliminary data.</text>
</comment>